<reference evidence="3" key="1">
    <citation type="submission" date="2022-06" db="EMBL/GenBank/DDBJ databases">
        <authorList>
            <person name="Lu C.-H."/>
        </authorList>
    </citation>
    <scope>NUCLEOTIDE SEQUENCE</scope>
    <source>
        <strain evidence="3">21MJYT02-11</strain>
    </source>
</reference>
<evidence type="ECO:0000313" key="4">
    <source>
        <dbReference type="Proteomes" id="UP001162811"/>
    </source>
</evidence>
<name>A0ABT1AJI8_9RALS</name>
<dbReference type="Pfam" id="PF07811">
    <property type="entry name" value="TadE"/>
    <property type="match status" value="1"/>
</dbReference>
<keyword evidence="1" id="KW-0812">Transmembrane</keyword>
<reference evidence="3" key="2">
    <citation type="journal article" date="2023" name="Front. Microbiol.">
        <title>Ralstonia chuxiongensis sp. nov., Ralstonia mojiangensis sp. nov., and Ralstonia soli sp. nov., isolated from tobacco fields, are three novel species in the family Burkholderiaceae.</title>
        <authorList>
            <person name="Lu C.H."/>
            <person name="Zhang Y.Y."/>
            <person name="Jiang N."/>
            <person name="Chen W."/>
            <person name="Shao X."/>
            <person name="Zhao Z.M."/>
            <person name="Lu W.L."/>
            <person name="Hu X."/>
            <person name="Xi Y.X."/>
            <person name="Zou S.Y."/>
            <person name="Wei Q.J."/>
            <person name="Lin Z.L."/>
            <person name="Gong L."/>
            <person name="Gai X.T."/>
            <person name="Zhang L.Q."/>
            <person name="Li J.Y."/>
            <person name="Jin Y."/>
            <person name="Xia Z.Y."/>
        </authorList>
    </citation>
    <scope>NUCLEOTIDE SEQUENCE</scope>
    <source>
        <strain evidence="3">21MJYT02-11</strain>
    </source>
</reference>
<dbReference type="InterPro" id="IPR012495">
    <property type="entry name" value="TadE-like_dom"/>
</dbReference>
<dbReference type="Proteomes" id="UP001162811">
    <property type="component" value="Unassembled WGS sequence"/>
</dbReference>
<accession>A0ABT1AJI8</accession>
<feature type="domain" description="TadE-like" evidence="2">
    <location>
        <begin position="7"/>
        <end position="49"/>
    </location>
</feature>
<organism evidence="3 4">
    <name type="scientific">Ralstonia soli</name>
    <dbReference type="NCBI Taxonomy" id="2953896"/>
    <lineage>
        <taxon>Bacteria</taxon>
        <taxon>Pseudomonadati</taxon>
        <taxon>Pseudomonadota</taxon>
        <taxon>Betaproteobacteria</taxon>
        <taxon>Burkholderiales</taxon>
        <taxon>Burkholderiaceae</taxon>
        <taxon>Ralstonia</taxon>
    </lineage>
</organism>
<feature type="transmembrane region" description="Helical" evidence="1">
    <location>
        <begin position="12"/>
        <end position="34"/>
    </location>
</feature>
<sequence>MNKHQKGTTALEFAIVAAMFLTVVLAILDFGRILYTWNAVGEATRWGARQAVVCSIGSGTVLARMQRILPSLQATNVTVQWYDASGTVSTTCDATNCAGVSVSVAGLTVSPVSPAAWMGFSSIAVPGFSTYLPREIMGQDANSSTSGGPCT</sequence>
<evidence type="ECO:0000313" key="3">
    <source>
        <dbReference type="EMBL" id="MCO5398543.1"/>
    </source>
</evidence>
<proteinExistence type="predicted"/>
<keyword evidence="1" id="KW-1133">Transmembrane helix</keyword>
<protein>
    <submittedName>
        <fullName evidence="3">Pilus assembly protein</fullName>
    </submittedName>
</protein>
<comment type="caution">
    <text evidence="3">The sequence shown here is derived from an EMBL/GenBank/DDBJ whole genome shotgun (WGS) entry which is preliminary data.</text>
</comment>
<dbReference type="RefSeq" id="WP_252679784.1">
    <property type="nucleotide sequence ID" value="NZ_JAMXHT010000003.1"/>
</dbReference>
<dbReference type="EMBL" id="JAMXHT010000003">
    <property type="protein sequence ID" value="MCO5398543.1"/>
    <property type="molecule type" value="Genomic_DNA"/>
</dbReference>
<keyword evidence="4" id="KW-1185">Reference proteome</keyword>
<evidence type="ECO:0000256" key="1">
    <source>
        <dbReference type="SAM" id="Phobius"/>
    </source>
</evidence>
<evidence type="ECO:0000259" key="2">
    <source>
        <dbReference type="Pfam" id="PF07811"/>
    </source>
</evidence>
<gene>
    <name evidence="3" type="ORF">NG900_10095</name>
</gene>
<keyword evidence="1" id="KW-0472">Membrane</keyword>